<reference evidence="1 2" key="1">
    <citation type="journal article" date="2019" name="Sci. Data">
        <title>Hybrid genome assembly and annotation of Danionella translucida.</title>
        <authorList>
            <person name="Kadobianskyi M."/>
            <person name="Schulze L."/>
            <person name="Schuelke M."/>
            <person name="Judkewitz B."/>
        </authorList>
    </citation>
    <scope>NUCLEOTIDE SEQUENCE [LARGE SCALE GENOMIC DNA]</scope>
    <source>
        <strain evidence="1 2">Bolton</strain>
    </source>
</reference>
<organism evidence="1 2">
    <name type="scientific">Danionella cerebrum</name>
    <dbReference type="NCBI Taxonomy" id="2873325"/>
    <lineage>
        <taxon>Eukaryota</taxon>
        <taxon>Metazoa</taxon>
        <taxon>Chordata</taxon>
        <taxon>Craniata</taxon>
        <taxon>Vertebrata</taxon>
        <taxon>Euteleostomi</taxon>
        <taxon>Actinopterygii</taxon>
        <taxon>Neopterygii</taxon>
        <taxon>Teleostei</taxon>
        <taxon>Ostariophysi</taxon>
        <taxon>Cypriniformes</taxon>
        <taxon>Danionidae</taxon>
        <taxon>Danioninae</taxon>
        <taxon>Danionella</taxon>
    </lineage>
</organism>
<dbReference type="Proteomes" id="UP000316079">
    <property type="component" value="Unassembled WGS sequence"/>
</dbReference>
<sequence length="86" mass="9949">MFKFIMCFLNASRSDTSTFPPLQTTEGWSLRWDGLPRSQQMMNFSVDEKCFIQPEDGWEMPLLLLLWGLFHIVPLTPGSLGNYSMN</sequence>
<dbReference type="EMBL" id="SRMA01026181">
    <property type="protein sequence ID" value="TRY86798.1"/>
    <property type="molecule type" value="Genomic_DNA"/>
</dbReference>
<proteinExistence type="predicted"/>
<evidence type="ECO:0000313" key="1">
    <source>
        <dbReference type="EMBL" id="TRY86798.1"/>
    </source>
</evidence>
<accession>A0A553QA35</accession>
<gene>
    <name evidence="1" type="ORF">DNTS_022604</name>
</gene>
<keyword evidence="2" id="KW-1185">Reference proteome</keyword>
<comment type="caution">
    <text evidence="1">The sequence shown here is derived from an EMBL/GenBank/DDBJ whole genome shotgun (WGS) entry which is preliminary data.</text>
</comment>
<evidence type="ECO:0000313" key="2">
    <source>
        <dbReference type="Proteomes" id="UP000316079"/>
    </source>
</evidence>
<name>A0A553QA35_9TELE</name>
<protein>
    <submittedName>
        <fullName evidence="1">Uncharacterized protein</fullName>
    </submittedName>
</protein>
<dbReference type="AlphaFoldDB" id="A0A553QA35"/>